<keyword evidence="6" id="KW-1185">Reference proteome</keyword>
<dbReference type="PANTHER" id="PTHR46268:SF27">
    <property type="entry name" value="UNIVERSAL STRESS PROTEIN RV2623"/>
    <property type="match status" value="1"/>
</dbReference>
<organism evidence="5 6">
    <name type="scientific">Polyangium fumosum</name>
    <dbReference type="NCBI Taxonomy" id="889272"/>
    <lineage>
        <taxon>Bacteria</taxon>
        <taxon>Pseudomonadati</taxon>
        <taxon>Myxococcota</taxon>
        <taxon>Polyangia</taxon>
        <taxon>Polyangiales</taxon>
        <taxon>Polyangiaceae</taxon>
        <taxon>Polyangium</taxon>
    </lineage>
</organism>
<dbReference type="CDD" id="cd00293">
    <property type="entry name" value="USP-like"/>
    <property type="match status" value="2"/>
</dbReference>
<evidence type="ECO:0000256" key="3">
    <source>
        <dbReference type="ARBA" id="ARBA00022840"/>
    </source>
</evidence>
<dbReference type="Pfam" id="PF00582">
    <property type="entry name" value="Usp"/>
    <property type="match status" value="2"/>
</dbReference>
<comment type="similarity">
    <text evidence="1">Belongs to the universal stress protein A family.</text>
</comment>
<feature type="domain" description="UspA" evidence="4">
    <location>
        <begin position="3"/>
        <end position="137"/>
    </location>
</feature>
<comment type="caution">
    <text evidence="5">The sequence shown here is derived from an EMBL/GenBank/DDBJ whole genome shotgun (WGS) entry which is preliminary data.</text>
</comment>
<protein>
    <submittedName>
        <fullName evidence="5">Universal stress protein</fullName>
    </submittedName>
</protein>
<evidence type="ECO:0000259" key="4">
    <source>
        <dbReference type="Pfam" id="PF00582"/>
    </source>
</evidence>
<accession>A0A4V5PPH5</accession>
<dbReference type="PANTHER" id="PTHR46268">
    <property type="entry name" value="STRESS RESPONSE PROTEIN NHAX"/>
    <property type="match status" value="1"/>
</dbReference>
<dbReference type="InterPro" id="IPR006015">
    <property type="entry name" value="Universal_stress_UspA"/>
</dbReference>
<name>A0A4V5PPH5_9BACT</name>
<reference evidence="5 6" key="1">
    <citation type="submission" date="2019-04" db="EMBL/GenBank/DDBJ databases">
        <authorList>
            <person name="Li Y."/>
            <person name="Wang J."/>
        </authorList>
    </citation>
    <scope>NUCLEOTIDE SEQUENCE [LARGE SCALE GENOMIC DNA]</scope>
    <source>
        <strain evidence="5 6">DSM 14668</strain>
    </source>
</reference>
<dbReference type="OrthoDB" id="5564966at2"/>
<dbReference type="InterPro" id="IPR006016">
    <property type="entry name" value="UspA"/>
</dbReference>
<feature type="domain" description="UspA" evidence="4">
    <location>
        <begin position="144"/>
        <end position="282"/>
    </location>
</feature>
<sequence>MTRKNILLATDLSCRCDRALDRAVLLASTWHASLTVVHAVEDATQATDLPSWRQTLTPAQLALQQIRADMPKDPKVHVDMVVEQGDPASVVLGAIERVKPDLIVTGVARGETLGRMLLGNTVEQIVRKTRVPLLVVKSRPHEAYRNVMLTTDYSESSRDALPTAFALLPPSAKLSLFHAYDVFFEGHIDDRISARDAAHHRALDEGQAFLEGLHAKTGSGHAIPLICEYGDPGVLLSDLTHTRGIDLVVLGTAGRTGILGALLGSVAMRLLSTLPSDVLIVRATAG</sequence>
<dbReference type="EMBL" id="SSMQ01000024">
    <property type="protein sequence ID" value="TKD04499.1"/>
    <property type="molecule type" value="Genomic_DNA"/>
</dbReference>
<proteinExistence type="inferred from homology"/>
<keyword evidence="3" id="KW-0067">ATP-binding</keyword>
<gene>
    <name evidence="5" type="ORF">E8A74_23095</name>
</gene>
<dbReference type="GO" id="GO:0005524">
    <property type="term" value="F:ATP binding"/>
    <property type="evidence" value="ECO:0007669"/>
    <property type="project" value="UniProtKB-KW"/>
</dbReference>
<dbReference type="Proteomes" id="UP000309215">
    <property type="component" value="Unassembled WGS sequence"/>
</dbReference>
<evidence type="ECO:0000313" key="5">
    <source>
        <dbReference type="EMBL" id="TKD04499.1"/>
    </source>
</evidence>
<dbReference type="Gene3D" id="3.40.50.620">
    <property type="entry name" value="HUPs"/>
    <property type="match status" value="2"/>
</dbReference>
<dbReference type="RefSeq" id="WP_136931224.1">
    <property type="nucleotide sequence ID" value="NZ_SSMQ01000024.1"/>
</dbReference>
<dbReference type="InterPro" id="IPR014729">
    <property type="entry name" value="Rossmann-like_a/b/a_fold"/>
</dbReference>
<dbReference type="SUPFAM" id="SSF52402">
    <property type="entry name" value="Adenine nucleotide alpha hydrolases-like"/>
    <property type="match status" value="2"/>
</dbReference>
<dbReference type="AlphaFoldDB" id="A0A4V5PPH5"/>
<dbReference type="PRINTS" id="PR01438">
    <property type="entry name" value="UNVRSLSTRESS"/>
</dbReference>
<keyword evidence="2" id="KW-0547">Nucleotide-binding</keyword>
<evidence type="ECO:0000256" key="1">
    <source>
        <dbReference type="ARBA" id="ARBA00008791"/>
    </source>
</evidence>
<evidence type="ECO:0000256" key="2">
    <source>
        <dbReference type="ARBA" id="ARBA00022741"/>
    </source>
</evidence>
<evidence type="ECO:0000313" key="6">
    <source>
        <dbReference type="Proteomes" id="UP000309215"/>
    </source>
</evidence>